<organism evidence="2 3">
    <name type="scientific">Cafeteria roenbergensis</name>
    <name type="common">Marine flagellate</name>
    <dbReference type="NCBI Taxonomy" id="33653"/>
    <lineage>
        <taxon>Eukaryota</taxon>
        <taxon>Sar</taxon>
        <taxon>Stramenopiles</taxon>
        <taxon>Bigyra</taxon>
        <taxon>Opalozoa</taxon>
        <taxon>Bicosoecida</taxon>
        <taxon>Cafeteriaceae</taxon>
        <taxon>Cafeteria</taxon>
    </lineage>
</organism>
<dbReference type="Gene3D" id="1.25.40.10">
    <property type="entry name" value="Tetratricopeptide repeat domain"/>
    <property type="match status" value="1"/>
</dbReference>
<dbReference type="SUPFAM" id="SSF48452">
    <property type="entry name" value="TPR-like"/>
    <property type="match status" value="1"/>
</dbReference>
<feature type="region of interest" description="Disordered" evidence="1">
    <location>
        <begin position="1"/>
        <end position="22"/>
    </location>
</feature>
<evidence type="ECO:0000313" key="2">
    <source>
        <dbReference type="EMBL" id="KAA0148424.1"/>
    </source>
</evidence>
<proteinExistence type="predicted"/>
<gene>
    <name evidence="2" type="ORF">FNF29_06642</name>
</gene>
<evidence type="ECO:0000256" key="1">
    <source>
        <dbReference type="SAM" id="MobiDB-lite"/>
    </source>
</evidence>
<sequence length="186" mass="19543">MASAPPAVAGAEAGSAPRKLTHDEIDTAVRALEDADKAAEAFDFARARAQLRRVLGICPNLPLALYRWGALELLREAARSPKAASGLAAQRAPDATRAFQAAVKLEPENEALRAAIQLCIRVAAGAPCPDRLFDLAAFPKSPGDLSVLLELARHRPGIAQTIAQHRRDDAASAAEARRSAGAEAKG</sequence>
<evidence type="ECO:0000313" key="3">
    <source>
        <dbReference type="Proteomes" id="UP000323011"/>
    </source>
</evidence>
<feature type="region of interest" description="Disordered" evidence="1">
    <location>
        <begin position="163"/>
        <end position="186"/>
    </location>
</feature>
<dbReference type="EMBL" id="VLTN01000053">
    <property type="protein sequence ID" value="KAA0148424.1"/>
    <property type="molecule type" value="Genomic_DNA"/>
</dbReference>
<dbReference type="AlphaFoldDB" id="A0A5A8C6S4"/>
<dbReference type="Proteomes" id="UP000323011">
    <property type="component" value="Unassembled WGS sequence"/>
</dbReference>
<keyword evidence="3" id="KW-1185">Reference proteome</keyword>
<feature type="compositionally biased region" description="Basic and acidic residues" evidence="1">
    <location>
        <begin position="165"/>
        <end position="186"/>
    </location>
</feature>
<accession>A0A5A8C6S4</accession>
<name>A0A5A8C6S4_CAFRO</name>
<dbReference type="InterPro" id="IPR011990">
    <property type="entry name" value="TPR-like_helical_dom_sf"/>
</dbReference>
<protein>
    <submittedName>
        <fullName evidence="2">Uncharacterized protein</fullName>
    </submittedName>
</protein>
<feature type="compositionally biased region" description="Low complexity" evidence="1">
    <location>
        <begin position="1"/>
        <end position="17"/>
    </location>
</feature>
<comment type="caution">
    <text evidence="2">The sequence shown here is derived from an EMBL/GenBank/DDBJ whole genome shotgun (WGS) entry which is preliminary data.</text>
</comment>
<reference evidence="2 3" key="1">
    <citation type="submission" date="2019-07" db="EMBL/GenBank/DDBJ databases">
        <title>Genomes of Cafeteria roenbergensis.</title>
        <authorList>
            <person name="Fischer M.G."/>
            <person name="Hackl T."/>
            <person name="Roman M."/>
        </authorList>
    </citation>
    <scope>NUCLEOTIDE SEQUENCE [LARGE SCALE GENOMIC DNA]</scope>
    <source>
        <strain evidence="2 3">BVI</strain>
    </source>
</reference>